<evidence type="ECO:0000256" key="1">
    <source>
        <dbReference type="ARBA" id="ARBA00009981"/>
    </source>
</evidence>
<dbReference type="InParanoid" id="A0A6G9IFP6"/>
<keyword evidence="4" id="KW-1185">Reference proteome</keyword>
<dbReference type="InterPro" id="IPR036165">
    <property type="entry name" value="YefM-like_sf"/>
</dbReference>
<accession>A0A6G9IFP6</accession>
<proteinExistence type="inferred from homology"/>
<dbReference type="AlphaFoldDB" id="A0A6G9IFP6"/>
<sequence>METMTAFNAKTHFGEAIIKAQSTPIQVTKNGKPVMVMISAEQYDSIEKLKAAYEAQQIKLGQEDIKAGRYSEGTAIFDKILSK</sequence>
<name>A0A6G9IFP6_9GAMM</name>
<dbReference type="InterPro" id="IPR006442">
    <property type="entry name" value="Antitoxin_Phd/YefM"/>
</dbReference>
<evidence type="ECO:0000313" key="3">
    <source>
        <dbReference type="EMBL" id="QIQ22430.1"/>
    </source>
</evidence>
<dbReference type="Proteomes" id="UP000501168">
    <property type="component" value="Chromosome"/>
</dbReference>
<reference evidence="3 4" key="1">
    <citation type="submission" date="2020-03" db="EMBL/GenBank/DDBJ databases">
        <title>Complete genome sequence of Orbus sp. IPMB12 (BCRC 80908).</title>
        <authorList>
            <person name="Lo W.-S."/>
            <person name="Chang T.-H."/>
            <person name="Kuo C.-H."/>
        </authorList>
    </citation>
    <scope>NUCLEOTIDE SEQUENCE [LARGE SCALE GENOMIC DNA]</scope>
    <source>
        <strain evidence="3 4">IPMB12</strain>
    </source>
</reference>
<dbReference type="EMBL" id="CP050253">
    <property type="protein sequence ID" value="QIQ22430.1"/>
    <property type="molecule type" value="Genomic_DNA"/>
</dbReference>
<evidence type="ECO:0000313" key="4">
    <source>
        <dbReference type="Proteomes" id="UP000501168"/>
    </source>
</evidence>
<protein>
    <recommendedName>
        <fullName evidence="2">Antitoxin</fullName>
    </recommendedName>
</protein>
<dbReference type="SUPFAM" id="SSF143120">
    <property type="entry name" value="YefM-like"/>
    <property type="match status" value="1"/>
</dbReference>
<comment type="function">
    <text evidence="2">Antitoxin component of a type II toxin-antitoxin (TA) system.</text>
</comment>
<dbReference type="NCBIfam" id="TIGR01552">
    <property type="entry name" value="phd_fam"/>
    <property type="match status" value="1"/>
</dbReference>
<comment type="similarity">
    <text evidence="1 2">Belongs to the phD/YefM antitoxin family.</text>
</comment>
<evidence type="ECO:0000256" key="2">
    <source>
        <dbReference type="RuleBase" id="RU362080"/>
    </source>
</evidence>
<dbReference type="Gene3D" id="3.40.1620.10">
    <property type="entry name" value="YefM-like domain"/>
    <property type="match status" value="1"/>
</dbReference>
<dbReference type="Pfam" id="PF02604">
    <property type="entry name" value="PhdYeFM_antitox"/>
    <property type="match status" value="1"/>
</dbReference>
<gene>
    <name evidence="3" type="ORF">IPMB12_07020</name>
</gene>
<organism evidence="3 4">
    <name type="scientific">Zophobihabitans entericus</name>
    <dbReference type="NCBI Taxonomy" id="1635327"/>
    <lineage>
        <taxon>Bacteria</taxon>
        <taxon>Pseudomonadati</taxon>
        <taxon>Pseudomonadota</taxon>
        <taxon>Gammaproteobacteria</taxon>
        <taxon>Orbales</taxon>
        <taxon>Orbaceae</taxon>
        <taxon>Zophobihabitans</taxon>
    </lineage>
</organism>
<dbReference type="KEGG" id="orb:IPMB12_07020"/>